<gene>
    <name evidence="2" type="ORF">TRIUR3_32505</name>
</gene>
<reference evidence="2" key="1">
    <citation type="journal article" date="2013" name="Nature">
        <title>Draft genome of the wheat A-genome progenitor Triticum urartu.</title>
        <authorList>
            <person name="Ling H.Q."/>
            <person name="Zhao S."/>
            <person name="Liu D."/>
            <person name="Wang J."/>
            <person name="Sun H."/>
            <person name="Zhang C."/>
            <person name="Fan H."/>
            <person name="Li D."/>
            <person name="Dong L."/>
            <person name="Tao Y."/>
            <person name="Gao C."/>
            <person name="Wu H."/>
            <person name="Li Y."/>
            <person name="Cui Y."/>
            <person name="Guo X."/>
            <person name="Zheng S."/>
            <person name="Wang B."/>
            <person name="Yu K."/>
            <person name="Liang Q."/>
            <person name="Yang W."/>
            <person name="Lou X."/>
            <person name="Chen J."/>
            <person name="Feng M."/>
            <person name="Jian J."/>
            <person name="Zhang X."/>
            <person name="Luo G."/>
            <person name="Jiang Y."/>
            <person name="Liu J."/>
            <person name="Wang Z."/>
            <person name="Sha Y."/>
            <person name="Zhang B."/>
            <person name="Wu H."/>
            <person name="Tang D."/>
            <person name="Shen Q."/>
            <person name="Xue P."/>
            <person name="Zou S."/>
            <person name="Wang X."/>
            <person name="Liu X."/>
            <person name="Wang F."/>
            <person name="Yang Y."/>
            <person name="An X."/>
            <person name="Dong Z."/>
            <person name="Zhang K."/>
            <person name="Zhang X."/>
            <person name="Luo M.C."/>
            <person name="Dvorak J."/>
            <person name="Tong Y."/>
            <person name="Wang J."/>
            <person name="Yang H."/>
            <person name="Li Z."/>
            <person name="Wang D."/>
            <person name="Zhang A."/>
            <person name="Wang J."/>
        </authorList>
    </citation>
    <scope>NUCLEOTIDE SEQUENCE</scope>
</reference>
<accession>M7YSH7</accession>
<sequence>MSEASLIDISLPSASSSSDPSHHWEDSIWDRSVNVPGAHEYRCREAEGLHTNSRYYYVGGDEKAVQDASLEAPSADAAARSVHISVSTSFLSWVP</sequence>
<feature type="compositionally biased region" description="Low complexity" evidence="1">
    <location>
        <begin position="1"/>
        <end position="19"/>
    </location>
</feature>
<evidence type="ECO:0000256" key="1">
    <source>
        <dbReference type="SAM" id="MobiDB-lite"/>
    </source>
</evidence>
<dbReference type="AlphaFoldDB" id="M7YSH7"/>
<name>M7YSH7_TRIUA</name>
<proteinExistence type="predicted"/>
<organism evidence="2">
    <name type="scientific">Triticum urartu</name>
    <name type="common">Red wild einkorn</name>
    <name type="synonym">Crithodium urartu</name>
    <dbReference type="NCBI Taxonomy" id="4572"/>
    <lineage>
        <taxon>Eukaryota</taxon>
        <taxon>Viridiplantae</taxon>
        <taxon>Streptophyta</taxon>
        <taxon>Embryophyta</taxon>
        <taxon>Tracheophyta</taxon>
        <taxon>Spermatophyta</taxon>
        <taxon>Magnoliopsida</taxon>
        <taxon>Liliopsida</taxon>
        <taxon>Poales</taxon>
        <taxon>Poaceae</taxon>
        <taxon>BOP clade</taxon>
        <taxon>Pooideae</taxon>
        <taxon>Triticodae</taxon>
        <taxon>Triticeae</taxon>
        <taxon>Triticinae</taxon>
        <taxon>Triticum</taxon>
    </lineage>
</organism>
<dbReference type="EMBL" id="KD231796">
    <property type="protein sequence ID" value="EMS50432.1"/>
    <property type="molecule type" value="Genomic_DNA"/>
</dbReference>
<protein>
    <submittedName>
        <fullName evidence="2">Uncharacterized protein</fullName>
    </submittedName>
</protein>
<evidence type="ECO:0000313" key="2">
    <source>
        <dbReference type="EMBL" id="EMS50432.1"/>
    </source>
</evidence>
<feature type="region of interest" description="Disordered" evidence="1">
    <location>
        <begin position="1"/>
        <end position="24"/>
    </location>
</feature>